<dbReference type="EMBL" id="OIVN01000380">
    <property type="protein sequence ID" value="SPC79336.1"/>
    <property type="molecule type" value="Genomic_DNA"/>
</dbReference>
<organism evidence="1">
    <name type="scientific">Fagus sylvatica</name>
    <name type="common">Beechnut</name>
    <dbReference type="NCBI Taxonomy" id="28930"/>
    <lineage>
        <taxon>Eukaryota</taxon>
        <taxon>Viridiplantae</taxon>
        <taxon>Streptophyta</taxon>
        <taxon>Embryophyta</taxon>
        <taxon>Tracheophyta</taxon>
        <taxon>Spermatophyta</taxon>
        <taxon>Magnoliopsida</taxon>
        <taxon>eudicotyledons</taxon>
        <taxon>Gunneridae</taxon>
        <taxon>Pentapetalae</taxon>
        <taxon>rosids</taxon>
        <taxon>fabids</taxon>
        <taxon>Fagales</taxon>
        <taxon>Fagaceae</taxon>
        <taxon>Fagus</taxon>
    </lineage>
</organism>
<name>A0A2N9EKE4_FAGSY</name>
<gene>
    <name evidence="1" type="ORF">FSB_LOCUS7218</name>
</gene>
<sequence length="275" mass="30209">MVRIGKTLCAKVGCWRDFLVGGSFFGADSGQLGYSFDEPKEPASRYFQPVLALIKPARFACRIPGKILRSSAAAFAPAGSAEVPVGGVAPRRASAPKRRKASAWISSAPEDDPEHIVLGRRYPSEGGIWPKEVVGSIFLETPLLRDLAQHPSTAIRQCEEPTSQSSGQGSWFEFHRYLTGGQPEYHAFLEGLGFCHFLSITTMEVPSNMSVDQEVEKKGEKTKFFERHKTKKKTLQDTRLSKKLLNSSKGVALHVARMKSAKGRNYSFGGSRSEG</sequence>
<proteinExistence type="predicted"/>
<reference evidence="1" key="1">
    <citation type="submission" date="2018-02" db="EMBL/GenBank/DDBJ databases">
        <authorList>
            <person name="Cohen D.B."/>
            <person name="Kent A.D."/>
        </authorList>
    </citation>
    <scope>NUCLEOTIDE SEQUENCE</scope>
</reference>
<evidence type="ECO:0000313" key="1">
    <source>
        <dbReference type="EMBL" id="SPC79336.1"/>
    </source>
</evidence>
<dbReference type="AlphaFoldDB" id="A0A2N9EKE4"/>
<accession>A0A2N9EKE4</accession>
<protein>
    <submittedName>
        <fullName evidence="1">Uncharacterized protein</fullName>
    </submittedName>
</protein>